<organism evidence="1 2">
    <name type="scientific">Riccia fluitans</name>
    <dbReference type="NCBI Taxonomy" id="41844"/>
    <lineage>
        <taxon>Eukaryota</taxon>
        <taxon>Viridiplantae</taxon>
        <taxon>Streptophyta</taxon>
        <taxon>Embryophyta</taxon>
        <taxon>Marchantiophyta</taxon>
        <taxon>Marchantiopsida</taxon>
        <taxon>Marchantiidae</taxon>
        <taxon>Marchantiales</taxon>
        <taxon>Ricciaceae</taxon>
        <taxon>Riccia</taxon>
    </lineage>
</organism>
<name>A0ABD1Z372_9MARC</name>
<dbReference type="EMBL" id="JBHFFA010000002">
    <property type="protein sequence ID" value="KAL2642160.1"/>
    <property type="molecule type" value="Genomic_DNA"/>
</dbReference>
<keyword evidence="2" id="KW-1185">Reference proteome</keyword>
<comment type="caution">
    <text evidence="1">The sequence shown here is derived from an EMBL/GenBank/DDBJ whole genome shotgun (WGS) entry which is preliminary data.</text>
</comment>
<dbReference type="PANTHER" id="PTHR35987:SF3">
    <property type="entry name" value="PROTEIN PLASTID REDOX INSENSITIVE 2-LIKE ISOFORM X1"/>
    <property type="match status" value="1"/>
</dbReference>
<dbReference type="Proteomes" id="UP001605036">
    <property type="component" value="Unassembled WGS sequence"/>
</dbReference>
<accession>A0ABD1Z372</accession>
<evidence type="ECO:0000313" key="2">
    <source>
        <dbReference type="Proteomes" id="UP001605036"/>
    </source>
</evidence>
<protein>
    <submittedName>
        <fullName evidence="1">Uncharacterized protein</fullName>
    </submittedName>
</protein>
<dbReference type="InterPro" id="IPR039349">
    <property type="entry name" value="PRIN2"/>
</dbReference>
<evidence type="ECO:0000313" key="1">
    <source>
        <dbReference type="EMBL" id="KAL2642160.1"/>
    </source>
</evidence>
<reference evidence="1 2" key="1">
    <citation type="submission" date="2024-09" db="EMBL/GenBank/DDBJ databases">
        <title>Chromosome-scale assembly of Riccia fluitans.</title>
        <authorList>
            <person name="Paukszto L."/>
            <person name="Sawicki J."/>
            <person name="Karawczyk K."/>
            <person name="Piernik-Szablinska J."/>
            <person name="Szczecinska M."/>
            <person name="Mazdziarz M."/>
        </authorList>
    </citation>
    <scope>NUCLEOTIDE SEQUENCE [LARGE SCALE GENOMIC DNA]</scope>
    <source>
        <strain evidence="1">Rf_01</strain>
        <tissue evidence="1">Aerial parts of the thallus</tissue>
    </source>
</reference>
<proteinExistence type="predicted"/>
<sequence length="264" mass="29340">MSPNAATPSKRIWTLTVEYRMKSISIWPPAKRPIRARSLNLQNGSRSCNQDCSSTDTADPSVFQTFEVERLSVYRYKTLVYTRAWKLDLKRMAVASQSMRVCAPATAAVIVAESSRCSLPASSACAVLSPKWGEQGMTLRARFGQSLRLRGRSASSSVRRQRAVAQLSDFAVQESEKFREGLLQQLEGNPTTASEKVKIADVCVKIFGDYLEKYDGTLSPEPFAQMKAALDSQNLPASQSVISAALGWSRVYLHFDWKTAQQKN</sequence>
<gene>
    <name evidence="1" type="ORF">R1flu_009747</name>
</gene>
<dbReference type="PANTHER" id="PTHR35987">
    <property type="entry name" value="PROTEIN PLASTID REDOX INSENSITIVE 2, CHLOROPLASTIC-RELATED"/>
    <property type="match status" value="1"/>
</dbReference>
<dbReference type="AlphaFoldDB" id="A0ABD1Z372"/>